<keyword evidence="7" id="KW-0808">Transferase</keyword>
<dbReference type="Pfam" id="PF00912">
    <property type="entry name" value="Transgly"/>
    <property type="match status" value="1"/>
</dbReference>
<keyword evidence="6" id="KW-0328">Glycosyltransferase</keyword>
<dbReference type="InterPro" id="IPR001460">
    <property type="entry name" value="PCN-bd_Tpept"/>
</dbReference>
<keyword evidence="9" id="KW-0511">Multifunctional enzyme</keyword>
<evidence type="ECO:0000256" key="11">
    <source>
        <dbReference type="ARBA" id="ARBA00049902"/>
    </source>
</evidence>
<dbReference type="EMBL" id="JACRDE010000229">
    <property type="protein sequence ID" value="MBI5249507.1"/>
    <property type="molecule type" value="Genomic_DNA"/>
</dbReference>
<keyword evidence="12" id="KW-0472">Membrane</keyword>
<dbReference type="SUPFAM" id="SSF56601">
    <property type="entry name" value="beta-lactamase/transpeptidase-like"/>
    <property type="match status" value="1"/>
</dbReference>
<evidence type="ECO:0000313" key="16">
    <source>
        <dbReference type="Proteomes" id="UP000807825"/>
    </source>
</evidence>
<dbReference type="Gene3D" id="1.10.3810.10">
    <property type="entry name" value="Biosynthetic peptidoglycan transglycosylase-like"/>
    <property type="match status" value="1"/>
</dbReference>
<dbReference type="AlphaFoldDB" id="A0A9D6Z3D8"/>
<dbReference type="GO" id="GO:0006508">
    <property type="term" value="P:proteolysis"/>
    <property type="evidence" value="ECO:0007669"/>
    <property type="project" value="UniProtKB-KW"/>
</dbReference>
<dbReference type="InterPro" id="IPR012338">
    <property type="entry name" value="Beta-lactam/transpept-like"/>
</dbReference>
<keyword evidence="8" id="KW-0378">Hydrolase</keyword>
<evidence type="ECO:0000256" key="12">
    <source>
        <dbReference type="SAM" id="Phobius"/>
    </source>
</evidence>
<feature type="transmembrane region" description="Helical" evidence="12">
    <location>
        <begin position="12"/>
        <end position="35"/>
    </location>
</feature>
<protein>
    <recommendedName>
        <fullName evidence="10">peptidoglycan glycosyltransferase</fullName>
        <ecNumber evidence="10">2.4.99.28</ecNumber>
    </recommendedName>
</protein>
<dbReference type="InterPro" id="IPR011815">
    <property type="entry name" value="PBP_1c"/>
</dbReference>
<dbReference type="InterPro" id="IPR001264">
    <property type="entry name" value="Glyco_trans_51"/>
</dbReference>
<keyword evidence="12" id="KW-1133">Transmembrane helix</keyword>
<comment type="catalytic activity">
    <reaction evidence="11">
        <text>[GlcNAc-(1-&gt;4)-Mur2Ac(oyl-L-Ala-gamma-D-Glu-L-Lys-D-Ala-D-Ala)](n)-di-trans,octa-cis-undecaprenyl diphosphate + beta-D-GlcNAc-(1-&gt;4)-Mur2Ac(oyl-L-Ala-gamma-D-Glu-L-Lys-D-Ala-D-Ala)-di-trans,octa-cis-undecaprenyl diphosphate = [GlcNAc-(1-&gt;4)-Mur2Ac(oyl-L-Ala-gamma-D-Glu-L-Lys-D-Ala-D-Ala)](n+1)-di-trans,octa-cis-undecaprenyl diphosphate + di-trans,octa-cis-undecaprenyl diphosphate + H(+)</text>
        <dbReference type="Rhea" id="RHEA:23708"/>
        <dbReference type="Rhea" id="RHEA-COMP:9602"/>
        <dbReference type="Rhea" id="RHEA-COMP:9603"/>
        <dbReference type="ChEBI" id="CHEBI:15378"/>
        <dbReference type="ChEBI" id="CHEBI:58405"/>
        <dbReference type="ChEBI" id="CHEBI:60033"/>
        <dbReference type="ChEBI" id="CHEBI:78435"/>
        <dbReference type="EC" id="2.4.99.28"/>
    </reaction>
</comment>
<sequence length="771" mass="86010">MAEPSSKAKFRVNGKAAAVLAGLLIVVAVACYLVLPDYRNAIEDQRNKAGIVVTDRSDRILRLIPDSRDRFNIWYEIEKTPEHLKLCVIAAEDKRFRYHPGFDPIAVVRALYTNLSRGKTVSGASTITQQVVRLIQPRPRTLRSKIIEFLSAIKMELQLSKDQILELHLNLSPMGRNVRGVGLAAKKYFGKDVQSINSAECAVLAVLPRSPSRFDPRREQGKRRLIAEKDRLLDGMAEFGWIPRERLAFMHGDSVRFSDRPIPLEAPHLVEMVLRLEPSRKGVIKTTTDLELQRSLEQILRSHRVRLGQLGIEQAGAVVVSARSAEVLALVGSFSYAEQGQGFNNAVTATRGAGSTLKPLLYALSLEKGMIPSSEIPDTFRSYNTPQGDYLPYNADRRWYGPVNIRSALGNSLNIPAVQTIRSIGVNEFYDLLNRLEVVGPDAMKGENYGLGLAIGNVEVSLLRLVQAYDAFARGGIFRSLCFIENQASYETRVFSKETAYLISHILSDPAARLLTFGNPDYLDFKFPVAIKTGTSSKYRDCWIIAYTSRHVIGLWGGNFSGRPTAGGTGSALGPIMKSVVNHLYAAQAPEEFQRPPGIIEQSVCSMSGKLATPGCPYTTRELVHSQSAAQAPCDLPHDNDRHYLGPDYAQWLDRRESEHGRGRFRLMNPTAGSRNRFRVADRSHGRTNGIEIVNPHNFNRFVMSRHNSGRVLFRAVPDSVVEYVLWVMDGVEIARTPPPYEFSWKMERGTHNVFAVTPNKDAAQITIHVE</sequence>
<feature type="domain" description="Glycosyl transferase family 51" evidence="14">
    <location>
        <begin position="70"/>
        <end position="236"/>
    </location>
</feature>
<evidence type="ECO:0000256" key="5">
    <source>
        <dbReference type="ARBA" id="ARBA00022670"/>
    </source>
</evidence>
<evidence type="ECO:0000313" key="15">
    <source>
        <dbReference type="EMBL" id="MBI5249507.1"/>
    </source>
</evidence>
<dbReference type="InterPro" id="IPR036950">
    <property type="entry name" value="PBP_transglycosylase"/>
</dbReference>
<evidence type="ECO:0000256" key="4">
    <source>
        <dbReference type="ARBA" id="ARBA00022645"/>
    </source>
</evidence>
<comment type="similarity">
    <text evidence="2">In the C-terminal section; belongs to the transpeptidase family.</text>
</comment>
<dbReference type="GO" id="GO:0008955">
    <property type="term" value="F:peptidoglycan glycosyltransferase activity"/>
    <property type="evidence" value="ECO:0007669"/>
    <property type="project" value="UniProtKB-EC"/>
</dbReference>
<evidence type="ECO:0000256" key="9">
    <source>
        <dbReference type="ARBA" id="ARBA00023268"/>
    </source>
</evidence>
<comment type="caution">
    <text evidence="15">The sequence shown here is derived from an EMBL/GenBank/DDBJ whole genome shotgun (WGS) entry which is preliminary data.</text>
</comment>
<dbReference type="EC" id="2.4.99.28" evidence="10"/>
<dbReference type="GO" id="GO:0004180">
    <property type="term" value="F:carboxypeptidase activity"/>
    <property type="evidence" value="ECO:0007669"/>
    <property type="project" value="UniProtKB-KW"/>
</dbReference>
<dbReference type="InterPro" id="IPR050396">
    <property type="entry name" value="Glycosyltr_51/Transpeptidase"/>
</dbReference>
<evidence type="ECO:0000256" key="10">
    <source>
        <dbReference type="ARBA" id="ARBA00044770"/>
    </source>
</evidence>
<dbReference type="PROSITE" id="PS51257">
    <property type="entry name" value="PROKAR_LIPOPROTEIN"/>
    <property type="match status" value="1"/>
</dbReference>
<comment type="similarity">
    <text evidence="3">In the N-terminal section; belongs to the glycosyltransferase 51 family.</text>
</comment>
<keyword evidence="4" id="KW-0121">Carboxypeptidase</keyword>
<evidence type="ECO:0000256" key="3">
    <source>
        <dbReference type="ARBA" id="ARBA00007739"/>
    </source>
</evidence>
<evidence type="ECO:0000256" key="6">
    <source>
        <dbReference type="ARBA" id="ARBA00022676"/>
    </source>
</evidence>
<evidence type="ECO:0000256" key="8">
    <source>
        <dbReference type="ARBA" id="ARBA00022801"/>
    </source>
</evidence>
<evidence type="ECO:0000259" key="14">
    <source>
        <dbReference type="Pfam" id="PF00912"/>
    </source>
</evidence>
<dbReference type="Pfam" id="PF00905">
    <property type="entry name" value="Transpeptidase"/>
    <property type="match status" value="1"/>
</dbReference>
<dbReference type="GO" id="GO:0030288">
    <property type="term" value="C:outer membrane-bounded periplasmic space"/>
    <property type="evidence" value="ECO:0007669"/>
    <property type="project" value="TreeGrafter"/>
</dbReference>
<organism evidence="15 16">
    <name type="scientific">Desulfomonile tiedjei</name>
    <dbReference type="NCBI Taxonomy" id="2358"/>
    <lineage>
        <taxon>Bacteria</taxon>
        <taxon>Pseudomonadati</taxon>
        <taxon>Thermodesulfobacteriota</taxon>
        <taxon>Desulfomonilia</taxon>
        <taxon>Desulfomonilales</taxon>
        <taxon>Desulfomonilaceae</taxon>
        <taxon>Desulfomonile</taxon>
    </lineage>
</organism>
<proteinExistence type="inferred from homology"/>
<evidence type="ECO:0000256" key="7">
    <source>
        <dbReference type="ARBA" id="ARBA00022679"/>
    </source>
</evidence>
<reference evidence="15" key="1">
    <citation type="submission" date="2020-07" db="EMBL/GenBank/DDBJ databases">
        <title>Huge and variable diversity of episymbiotic CPR bacteria and DPANN archaea in groundwater ecosystems.</title>
        <authorList>
            <person name="He C.Y."/>
            <person name="Keren R."/>
            <person name="Whittaker M."/>
            <person name="Farag I.F."/>
            <person name="Doudna J."/>
            <person name="Cate J.H.D."/>
            <person name="Banfield J.F."/>
        </authorList>
    </citation>
    <scope>NUCLEOTIDE SEQUENCE</scope>
    <source>
        <strain evidence="15">NC_groundwater_1664_Pr3_B-0.1um_52_9</strain>
    </source>
</reference>
<dbReference type="PANTHER" id="PTHR32282:SF15">
    <property type="entry name" value="PENICILLIN-BINDING PROTEIN 1C"/>
    <property type="match status" value="1"/>
</dbReference>
<dbReference type="SUPFAM" id="SSF53955">
    <property type="entry name" value="Lysozyme-like"/>
    <property type="match status" value="1"/>
</dbReference>
<comment type="pathway">
    <text evidence="1">Cell wall biogenesis; peptidoglycan biosynthesis.</text>
</comment>
<dbReference type="PANTHER" id="PTHR32282">
    <property type="entry name" value="BINDING PROTEIN TRANSPEPTIDASE, PUTATIVE-RELATED"/>
    <property type="match status" value="1"/>
</dbReference>
<name>A0A9D6Z3D8_9BACT</name>
<dbReference type="GO" id="GO:0008658">
    <property type="term" value="F:penicillin binding"/>
    <property type="evidence" value="ECO:0007669"/>
    <property type="project" value="InterPro"/>
</dbReference>
<dbReference type="Gene3D" id="3.40.710.10">
    <property type="entry name" value="DD-peptidase/beta-lactamase superfamily"/>
    <property type="match status" value="1"/>
</dbReference>
<gene>
    <name evidence="15" type="primary">pbpC</name>
    <name evidence="15" type="ORF">HY912_08435</name>
</gene>
<evidence type="ECO:0000256" key="1">
    <source>
        <dbReference type="ARBA" id="ARBA00004752"/>
    </source>
</evidence>
<keyword evidence="5" id="KW-0645">Protease</keyword>
<dbReference type="InterPro" id="IPR023346">
    <property type="entry name" value="Lysozyme-like_dom_sf"/>
</dbReference>
<feature type="domain" description="Penicillin-binding protein transpeptidase" evidence="13">
    <location>
        <begin position="316"/>
        <end position="540"/>
    </location>
</feature>
<dbReference type="Proteomes" id="UP000807825">
    <property type="component" value="Unassembled WGS sequence"/>
</dbReference>
<dbReference type="GO" id="GO:0009252">
    <property type="term" value="P:peptidoglycan biosynthetic process"/>
    <property type="evidence" value="ECO:0007669"/>
    <property type="project" value="InterPro"/>
</dbReference>
<dbReference type="NCBIfam" id="TIGR02073">
    <property type="entry name" value="PBP_1c"/>
    <property type="match status" value="1"/>
</dbReference>
<keyword evidence="12" id="KW-0812">Transmembrane</keyword>
<evidence type="ECO:0000256" key="2">
    <source>
        <dbReference type="ARBA" id="ARBA00007090"/>
    </source>
</evidence>
<evidence type="ECO:0000259" key="13">
    <source>
        <dbReference type="Pfam" id="PF00905"/>
    </source>
</evidence>
<accession>A0A9D6Z3D8</accession>